<feature type="region of interest" description="Disordered" evidence="2">
    <location>
        <begin position="105"/>
        <end position="296"/>
    </location>
</feature>
<feature type="region of interest" description="Disordered" evidence="2">
    <location>
        <begin position="465"/>
        <end position="490"/>
    </location>
</feature>
<proteinExistence type="predicted"/>
<feature type="compositionally biased region" description="Basic and acidic residues" evidence="2">
    <location>
        <begin position="177"/>
        <end position="190"/>
    </location>
</feature>
<feature type="compositionally biased region" description="Basic and acidic residues" evidence="2">
    <location>
        <begin position="118"/>
        <end position="127"/>
    </location>
</feature>
<feature type="compositionally biased region" description="Basic and acidic residues" evidence="2">
    <location>
        <begin position="853"/>
        <end position="866"/>
    </location>
</feature>
<comment type="caution">
    <text evidence="3">The sequence shown here is derived from an EMBL/GenBank/DDBJ whole genome shotgun (WGS) entry which is preliminary data.</text>
</comment>
<feature type="region of interest" description="Disordered" evidence="2">
    <location>
        <begin position="513"/>
        <end position="543"/>
    </location>
</feature>
<feature type="coiled-coil region" evidence="1">
    <location>
        <begin position="369"/>
        <end position="407"/>
    </location>
</feature>
<feature type="compositionally biased region" description="Polar residues" evidence="2">
    <location>
        <begin position="107"/>
        <end position="117"/>
    </location>
</feature>
<dbReference type="Proteomes" id="UP000266723">
    <property type="component" value="Unassembled WGS sequence"/>
</dbReference>
<feature type="compositionally biased region" description="Basic and acidic residues" evidence="2">
    <location>
        <begin position="198"/>
        <end position="210"/>
    </location>
</feature>
<feature type="compositionally biased region" description="Basic residues" evidence="2">
    <location>
        <begin position="143"/>
        <end position="156"/>
    </location>
</feature>
<sequence>MAENDGNHNVLDELSYNPDIPTPNWTHNSLSSMPNKIVTVPLSSGIYGQQLQPSTLGIEQNLNNDNIPTQSCRAIQKLLDVARKMDGVPDLSALLKGKLQLLSKKSTPANVQASTSSDGDRASKEGAPDLVDEGIGAEPHTSSPKKKKKKSRKSKRRVTEELPLQEIASLDETSEGLEARKEKGERKRPYEGATSSVDHGEAPAVEREGAAEDPVETNPSEGVPEDRPRKKKRSIEAEPRPSDVEAALVEVVTRDGVSPETPPEKRKVSTQGSVPVTSERSAPDPSARKGSRSEGSIVKRGRIEFPDRVEFFYDETTPLILNPLRCAELTRQIYGGTKEMPQLEDLYFKSEYIDAASSRARLGSSEKLAQARLKAIERVREEHKKANEKAAKEKEILRVKFEELEAATSTTISWSLQYQFYIWQPLVPSSLVGQQEQPSASRLVNTLTRTCPQQCLPYMYPSSSTSPQCNISPRPRLQFPSSSSSGMGGLIDQPSSSFNSLFLNNLTPRRPFFNSSIHQRRRPQRQSNQCLERGESSSVNRRQLQPSFLGTEENLNNYHLPTQNFHAVQQQHQQGRNFHVQPNNQGLYNQMTMDSGPRRSEALTGVNQQLNARTTSLEEPNIPTMQQYQQQFSRRYDPNSTFGLPYMNPNSGTNRQCNFSLLPRSQVPSNSSREYSGTQGLIDQRSSSFKSPCLKKQTHIRPFTNPSILLQESGGHINGQSSTHHLATDTLRRRRPQSNECAFGESSSSAKRMRIISPGENNESFADSLLNLREERPTNSVLSPTYRTSGLTVNPHLRRSDDIRSPYGPYDERYEADRQYLDPHMRKFENSVRRVHVEVIEVKASSLSFGLAQKEKEKENENENEGRGSVMVSDEGDDRVESQELVRSRYGCMVYLGVNRAI</sequence>
<evidence type="ECO:0000256" key="2">
    <source>
        <dbReference type="SAM" id="MobiDB-lite"/>
    </source>
</evidence>
<keyword evidence="4" id="KW-1185">Reference proteome</keyword>
<feature type="compositionally biased region" description="Polar residues" evidence="2">
    <location>
        <begin position="525"/>
        <end position="543"/>
    </location>
</feature>
<keyword evidence="1" id="KW-0175">Coiled coil</keyword>
<dbReference type="EMBL" id="QGKV02000297">
    <property type="protein sequence ID" value="KAF3611359.1"/>
    <property type="molecule type" value="Genomic_DNA"/>
</dbReference>
<evidence type="ECO:0000256" key="1">
    <source>
        <dbReference type="SAM" id="Coils"/>
    </source>
</evidence>
<feature type="compositionally biased region" description="Polar residues" evidence="2">
    <location>
        <begin position="269"/>
        <end position="280"/>
    </location>
</feature>
<evidence type="ECO:0000313" key="4">
    <source>
        <dbReference type="Proteomes" id="UP000266723"/>
    </source>
</evidence>
<name>A0ABQ7F8R0_BRACR</name>
<organism evidence="3 4">
    <name type="scientific">Brassica cretica</name>
    <name type="common">Mustard</name>
    <dbReference type="NCBI Taxonomy" id="69181"/>
    <lineage>
        <taxon>Eukaryota</taxon>
        <taxon>Viridiplantae</taxon>
        <taxon>Streptophyta</taxon>
        <taxon>Embryophyta</taxon>
        <taxon>Tracheophyta</taxon>
        <taxon>Spermatophyta</taxon>
        <taxon>Magnoliopsida</taxon>
        <taxon>eudicotyledons</taxon>
        <taxon>Gunneridae</taxon>
        <taxon>Pentapetalae</taxon>
        <taxon>rosids</taxon>
        <taxon>malvids</taxon>
        <taxon>Brassicales</taxon>
        <taxon>Brassicaceae</taxon>
        <taxon>Brassiceae</taxon>
        <taxon>Brassica</taxon>
    </lineage>
</organism>
<accession>A0ABQ7F8R0</accession>
<protein>
    <submittedName>
        <fullName evidence="3">Uncharacterized protein</fullName>
    </submittedName>
</protein>
<gene>
    <name evidence="3" type="ORF">DY000_02046191</name>
</gene>
<feature type="compositionally biased region" description="Basic and acidic residues" evidence="2">
    <location>
        <begin position="224"/>
        <end position="243"/>
    </location>
</feature>
<feature type="region of interest" description="Disordered" evidence="2">
    <location>
        <begin position="664"/>
        <end position="684"/>
    </location>
</feature>
<reference evidence="3 4" key="1">
    <citation type="journal article" date="2020" name="BMC Genomics">
        <title>Intraspecific diversification of the crop wild relative Brassica cretica Lam. using demographic model selection.</title>
        <authorList>
            <person name="Kioukis A."/>
            <person name="Michalopoulou V.A."/>
            <person name="Briers L."/>
            <person name="Pirintsos S."/>
            <person name="Studholme D.J."/>
            <person name="Pavlidis P."/>
            <person name="Sarris P.F."/>
        </authorList>
    </citation>
    <scope>NUCLEOTIDE SEQUENCE [LARGE SCALE GENOMIC DNA]</scope>
    <source>
        <strain evidence="4">cv. PFS-1207/04</strain>
    </source>
</reference>
<evidence type="ECO:0000313" key="3">
    <source>
        <dbReference type="EMBL" id="KAF3611359.1"/>
    </source>
</evidence>
<feature type="compositionally biased region" description="Polar residues" evidence="2">
    <location>
        <begin position="666"/>
        <end position="684"/>
    </location>
</feature>
<feature type="region of interest" description="Disordered" evidence="2">
    <location>
        <begin position="853"/>
        <end position="881"/>
    </location>
</feature>